<evidence type="ECO:0000313" key="2">
    <source>
        <dbReference type="Proteomes" id="UP000191931"/>
    </source>
</evidence>
<keyword evidence="2" id="KW-1185">Reference proteome</keyword>
<evidence type="ECO:0000313" key="1">
    <source>
        <dbReference type="EMBL" id="SLM29806.1"/>
    </source>
</evidence>
<dbReference type="Proteomes" id="UP000191931">
    <property type="component" value="Unassembled WGS sequence"/>
</dbReference>
<sequence>MIVIFGMLHFPVYTFLRESSEWWESLTKKCKVLLGSYEGCLIFMVNDHGWKSATPEHGNNVSISTVKLFL</sequence>
<protein>
    <submittedName>
        <fullName evidence="1">Uncharacterized protein</fullName>
    </submittedName>
</protein>
<dbReference type="EMBL" id="FWEV01000112">
    <property type="protein sequence ID" value="SLM29806.1"/>
    <property type="molecule type" value="Genomic_DNA"/>
</dbReference>
<accession>A0A1W1HBJ0</accession>
<name>A0A1W1HBJ0_9BACT</name>
<reference evidence="1 2" key="1">
    <citation type="submission" date="2017-03" db="EMBL/GenBank/DDBJ databases">
        <authorList>
            <person name="Afonso C.L."/>
            <person name="Miller P.J."/>
            <person name="Scott M.A."/>
            <person name="Spackman E."/>
            <person name="Goraichik I."/>
            <person name="Dimitrov K.M."/>
            <person name="Suarez D.L."/>
            <person name="Swayne D.E."/>
        </authorList>
    </citation>
    <scope>NUCLEOTIDE SEQUENCE [LARGE SCALE GENOMIC DNA]</scope>
    <source>
        <strain evidence="1">PRJEB14757</strain>
    </source>
</reference>
<gene>
    <name evidence="1" type="ORF">MTBBW1_20003</name>
</gene>
<proteinExistence type="predicted"/>
<organism evidence="1 2">
    <name type="scientific">Desulfamplus magnetovallimortis</name>
    <dbReference type="NCBI Taxonomy" id="1246637"/>
    <lineage>
        <taxon>Bacteria</taxon>
        <taxon>Pseudomonadati</taxon>
        <taxon>Thermodesulfobacteriota</taxon>
        <taxon>Desulfobacteria</taxon>
        <taxon>Desulfobacterales</taxon>
        <taxon>Desulfobacteraceae</taxon>
        <taxon>Desulfamplus</taxon>
    </lineage>
</organism>
<dbReference type="AlphaFoldDB" id="A0A1W1HBJ0"/>